<dbReference type="InterPro" id="IPR043138">
    <property type="entry name" value="GGT_lsub"/>
</dbReference>
<organism evidence="1 2">
    <name type="scientific">Bradyrhizobium erythrophlei</name>
    <dbReference type="NCBI Taxonomy" id="1437360"/>
    <lineage>
        <taxon>Bacteria</taxon>
        <taxon>Pseudomonadati</taxon>
        <taxon>Pseudomonadota</taxon>
        <taxon>Alphaproteobacteria</taxon>
        <taxon>Hyphomicrobiales</taxon>
        <taxon>Nitrobacteraceae</taxon>
        <taxon>Bradyrhizobium</taxon>
    </lineage>
</organism>
<dbReference type="PRINTS" id="PR01210">
    <property type="entry name" value="GGTRANSPTASE"/>
</dbReference>
<reference evidence="1 2" key="1">
    <citation type="submission" date="2016-11" db="EMBL/GenBank/DDBJ databases">
        <authorList>
            <person name="Jaros S."/>
            <person name="Januszkiewicz K."/>
            <person name="Wedrychowicz H."/>
        </authorList>
    </citation>
    <scope>NUCLEOTIDE SEQUENCE [LARGE SCALE GENOMIC DNA]</scope>
    <source>
        <strain evidence="1 2">GAS138</strain>
    </source>
</reference>
<dbReference type="InterPro" id="IPR052896">
    <property type="entry name" value="GGT-like_enzyme"/>
</dbReference>
<dbReference type="Gene3D" id="3.60.20.40">
    <property type="match status" value="1"/>
</dbReference>
<evidence type="ECO:0000313" key="1">
    <source>
        <dbReference type="EMBL" id="SHI16490.1"/>
    </source>
</evidence>
<protein>
    <submittedName>
        <fullName evidence="1">Gamma-glutamyltranspeptidase / glutathione hydrolase</fullName>
    </submittedName>
</protein>
<dbReference type="GO" id="GO:0016787">
    <property type="term" value="F:hydrolase activity"/>
    <property type="evidence" value="ECO:0007669"/>
    <property type="project" value="UniProtKB-KW"/>
</dbReference>
<dbReference type="PANTHER" id="PTHR43881:SF1">
    <property type="entry name" value="GAMMA-GLUTAMYLTRANSPEPTIDASE (AFU_ORTHOLOGUE AFUA_4G13580)"/>
    <property type="match status" value="1"/>
</dbReference>
<sequence length="626" mass="67684">MSNNLALGNFRLSYGPDAGETSFTTRPEIVGAFGVVASTHWLGTAAGMRILEKGGNAFDAAVAIGFALQVVEPHLNGFGGEVPVIFHDARSGRARVLCGQGVAPANASIDRFAELDLDIIPGSGFLPACVPGSFGAWMTLLRDYGTMNLEDVLETAISYARDGYVMLPRIAAAIEMVAPLFRDEWPTSAEIYLRNGVPAAGSLFTNPDLASTYERVVRAAQDTPGNREQKIEGARKAFYQGFVAEAIDKFVRTPVMDTSGRRHAGLLTGQDLATWQPTYEDPLSLSYGPFEVLKPGPWTQGPVFLQQLALLKGFDLSELDPVGGEFVHLVTECSKLAFADREKYYGDPNLVDVPMARLLSNEYSDQRRALIGETASSEFRPGVISGYDHDVPYVVEPAGEQKAALGAGEPTMGSRRPALMGAGEPTIGPRGSVRGDTVHLDVIDRHGNIVSATPSGGWLQSSPAIPGLGFALGTRAQMFWLKAGLPSSLAPGKRPRTTLSVSLVYRDGKAYGSFGTPGGDQQDQWSSVFFLRHAHHRMNLQSSIDAPMFHNDHMPSSFFPRHAKPGSLTLESRFTDAVQKDLIRRGHQVEIVDAWSLGRISAVSKDGRILRAAANPRYMQGYAFGR</sequence>
<dbReference type="Proteomes" id="UP000189796">
    <property type="component" value="Chromosome I"/>
</dbReference>
<dbReference type="InterPro" id="IPR043137">
    <property type="entry name" value="GGT_ssub_C"/>
</dbReference>
<dbReference type="EMBL" id="LT670817">
    <property type="protein sequence ID" value="SHI16490.1"/>
    <property type="molecule type" value="Genomic_DNA"/>
</dbReference>
<dbReference type="AlphaFoldDB" id="A0A1M5YX73"/>
<accession>A0A1M5YX73</accession>
<gene>
    <name evidence="1" type="ORF">SAMN05443248_8904</name>
</gene>
<dbReference type="InterPro" id="IPR029055">
    <property type="entry name" value="Ntn_hydrolases_N"/>
</dbReference>
<dbReference type="Pfam" id="PF01019">
    <property type="entry name" value="G_glu_transpept"/>
    <property type="match status" value="1"/>
</dbReference>
<evidence type="ECO:0000313" key="2">
    <source>
        <dbReference type="Proteomes" id="UP000189796"/>
    </source>
</evidence>
<dbReference type="Gene3D" id="1.10.246.130">
    <property type="match status" value="1"/>
</dbReference>
<name>A0A1M5YX73_9BRAD</name>
<dbReference type="OrthoDB" id="9781342at2"/>
<proteinExistence type="predicted"/>
<dbReference type="SUPFAM" id="SSF56235">
    <property type="entry name" value="N-terminal nucleophile aminohydrolases (Ntn hydrolases)"/>
    <property type="match status" value="1"/>
</dbReference>
<keyword evidence="1" id="KW-0378">Hydrolase</keyword>
<dbReference type="PANTHER" id="PTHR43881">
    <property type="entry name" value="GAMMA-GLUTAMYLTRANSPEPTIDASE (AFU_ORTHOLOGUE AFUA_4G13580)"/>
    <property type="match status" value="1"/>
</dbReference>
<dbReference type="RefSeq" id="WP_154072807.1">
    <property type="nucleotide sequence ID" value="NZ_LT670817.1"/>
</dbReference>